<dbReference type="Proteomes" id="UP001497623">
    <property type="component" value="Unassembled WGS sequence"/>
</dbReference>
<keyword evidence="2" id="KW-1185">Reference proteome</keyword>
<gene>
    <name evidence="1" type="ORF">MNOR_LOCUS15318</name>
</gene>
<name>A0AAV2QSP5_MEGNR</name>
<evidence type="ECO:0000313" key="1">
    <source>
        <dbReference type="EMBL" id="CAL4095079.1"/>
    </source>
</evidence>
<protein>
    <submittedName>
        <fullName evidence="1">Uncharacterized protein</fullName>
    </submittedName>
</protein>
<sequence>EPELLEGILEKQGKLFHPLNAWRVRTMDCAFNAAYFNGRWALALDHGNENYNAMKWFYGETNPTFGLFLLKLGKTKIFLKMHKAGLRLLEDAEKPLIAGFGELHPIIHDQLIDLYLSASEDVDINLARRVADNRIKPCTCCGRRKPPKVDLNIPNPLEARQVNDNLKLWDMDDPDNEYMKHIEEVTRKLNKQKRKRVNIVNGVNHQNGVNGIDKYQANGVK</sequence>
<dbReference type="AlphaFoldDB" id="A0AAV2QSP5"/>
<reference evidence="1 2" key="1">
    <citation type="submission" date="2024-05" db="EMBL/GenBank/DDBJ databases">
        <authorList>
            <person name="Wallberg A."/>
        </authorList>
    </citation>
    <scope>NUCLEOTIDE SEQUENCE [LARGE SCALE GENOMIC DNA]</scope>
</reference>
<feature type="non-terminal residue" evidence="1">
    <location>
        <position position="1"/>
    </location>
</feature>
<dbReference type="Gene3D" id="1.25.40.10">
    <property type="entry name" value="Tetratricopeptide repeat domain"/>
    <property type="match status" value="1"/>
</dbReference>
<evidence type="ECO:0000313" key="2">
    <source>
        <dbReference type="Proteomes" id="UP001497623"/>
    </source>
</evidence>
<proteinExistence type="predicted"/>
<comment type="caution">
    <text evidence="1">The sequence shown here is derived from an EMBL/GenBank/DDBJ whole genome shotgun (WGS) entry which is preliminary data.</text>
</comment>
<accession>A0AAV2QSP5</accession>
<dbReference type="EMBL" id="CAXKWB010009530">
    <property type="protein sequence ID" value="CAL4095079.1"/>
    <property type="molecule type" value="Genomic_DNA"/>
</dbReference>
<dbReference type="InterPro" id="IPR011990">
    <property type="entry name" value="TPR-like_helical_dom_sf"/>
</dbReference>
<organism evidence="1 2">
    <name type="scientific">Meganyctiphanes norvegica</name>
    <name type="common">Northern krill</name>
    <name type="synonym">Thysanopoda norvegica</name>
    <dbReference type="NCBI Taxonomy" id="48144"/>
    <lineage>
        <taxon>Eukaryota</taxon>
        <taxon>Metazoa</taxon>
        <taxon>Ecdysozoa</taxon>
        <taxon>Arthropoda</taxon>
        <taxon>Crustacea</taxon>
        <taxon>Multicrustacea</taxon>
        <taxon>Malacostraca</taxon>
        <taxon>Eumalacostraca</taxon>
        <taxon>Eucarida</taxon>
        <taxon>Euphausiacea</taxon>
        <taxon>Euphausiidae</taxon>
        <taxon>Meganyctiphanes</taxon>
    </lineage>
</organism>